<accession>A0ACC1T1Q4</accession>
<dbReference type="EMBL" id="JANHOG010000864">
    <property type="protein sequence ID" value="KAJ3551108.1"/>
    <property type="molecule type" value="Genomic_DNA"/>
</dbReference>
<gene>
    <name evidence="1" type="ORF">NM688_g4933</name>
</gene>
<comment type="caution">
    <text evidence="1">The sequence shown here is derived from an EMBL/GenBank/DDBJ whole genome shotgun (WGS) entry which is preliminary data.</text>
</comment>
<sequence>MMHGEEHLDMLAKESNIDPVICDGDLNVEDVHFPLDSPDGVDPRRWSIFVSPTAYLESLSQSTHRLRHAFPPSLPDAPGRSPTLPLYFPDHGSQPTSTAQAGQYKYPLVGTHYLKSVSNPPVSPSRLLLFWNSRSAWLLLYFVFNLLLTLSNKSVLTDFPFPYTLTALHALFSTMGGTWLRWRGVYQSKRLSSHDELVLIGFSILYAVNIAMLVPFNRLIIVVSLMQFHQVVRAVTPVFTIALSRVFYGPHLDKRKLLPLVPVILGVALATYGDYYCTAWGFFLTLFGTFLAALKTIYTNVLQSPQRPGRISLSKAPSFDPLYHRRAYLDVSNPLSGDSILASILKSILPPRLDLHPLDLLTRMSPLAFVQCVLYAHLSGELDLVRRFSTEGFFPPPSYNGTLPDAPYIHETYTRHMDLSKLLVLLINGCIAFGLNVVSFSANGKVGALSMTVAANVKQVLTILFAVSLFDLTITPTNAAGITITLLGGAWYACEEYTAKAREARKATS</sequence>
<name>A0ACC1T1Q4_9APHY</name>
<evidence type="ECO:0000313" key="2">
    <source>
        <dbReference type="Proteomes" id="UP001148662"/>
    </source>
</evidence>
<protein>
    <submittedName>
        <fullName evidence="1">Uncharacterized protein</fullName>
    </submittedName>
</protein>
<evidence type="ECO:0000313" key="1">
    <source>
        <dbReference type="EMBL" id="KAJ3551108.1"/>
    </source>
</evidence>
<dbReference type="Proteomes" id="UP001148662">
    <property type="component" value="Unassembled WGS sequence"/>
</dbReference>
<organism evidence="1 2">
    <name type="scientific">Phlebia brevispora</name>
    <dbReference type="NCBI Taxonomy" id="194682"/>
    <lineage>
        <taxon>Eukaryota</taxon>
        <taxon>Fungi</taxon>
        <taxon>Dikarya</taxon>
        <taxon>Basidiomycota</taxon>
        <taxon>Agaricomycotina</taxon>
        <taxon>Agaricomycetes</taxon>
        <taxon>Polyporales</taxon>
        <taxon>Meruliaceae</taxon>
        <taxon>Phlebia</taxon>
    </lineage>
</organism>
<keyword evidence="2" id="KW-1185">Reference proteome</keyword>
<proteinExistence type="predicted"/>
<reference evidence="1" key="1">
    <citation type="submission" date="2022-07" db="EMBL/GenBank/DDBJ databases">
        <title>Genome Sequence of Phlebia brevispora.</title>
        <authorList>
            <person name="Buettner E."/>
        </authorList>
    </citation>
    <scope>NUCLEOTIDE SEQUENCE</scope>
    <source>
        <strain evidence="1">MPL23</strain>
    </source>
</reference>